<comment type="cofactor">
    <cofactor evidence="3">
        <name>Zn(2+)</name>
        <dbReference type="ChEBI" id="CHEBI:29105"/>
    </cofactor>
    <text evidence="3">Binds 1 zinc ion per subunit.</text>
</comment>
<dbReference type="Pfam" id="PF00080">
    <property type="entry name" value="Sod_Cu"/>
    <property type="match status" value="1"/>
</dbReference>
<dbReference type="EMBL" id="AE016827">
    <property type="protein sequence ID" value="AAU38311.1"/>
    <property type="molecule type" value="Genomic_DNA"/>
</dbReference>
<evidence type="ECO:0000313" key="5">
    <source>
        <dbReference type="EMBL" id="AAU38311.1"/>
    </source>
</evidence>
<comment type="function">
    <text evidence="3">Destroys radicals which are normally produced within the cells and which are toxic to biological systems.</text>
</comment>
<comment type="similarity">
    <text evidence="2 3">Belongs to the Cu-Zn superoxide dismutase family.</text>
</comment>
<keyword evidence="3" id="KW-0560">Oxidoreductase</keyword>
<dbReference type="STRING" id="221988.MS1704"/>
<comment type="cofactor">
    <cofactor evidence="3">
        <name>Cu cation</name>
        <dbReference type="ChEBI" id="CHEBI:23378"/>
    </cofactor>
    <text evidence="3">Binds 1 copper ion per subunit.</text>
</comment>
<reference evidence="5 6" key="1">
    <citation type="journal article" date="2004" name="Nat. Biotechnol.">
        <title>The genome sequence of the capnophilic rumen bacterium Mannheimia succiniciproducens.</title>
        <authorList>
            <person name="Hong S.H."/>
            <person name="Kim J.S."/>
            <person name="Lee S.Y."/>
            <person name="In Y.H."/>
            <person name="Choi S.S."/>
            <person name="Rih J.-K."/>
            <person name="Kim C.H."/>
            <person name="Jeong H."/>
            <person name="Hur C.G."/>
            <person name="Kim J.J."/>
        </authorList>
    </citation>
    <scope>NUCLEOTIDE SEQUENCE [LARGE SCALE GENOMIC DNA]</scope>
    <source>
        <strain evidence="6">KCTC 0769BP / MBEL55E</strain>
    </source>
</reference>
<dbReference type="PANTHER" id="PTHR10003">
    <property type="entry name" value="SUPEROXIDE DISMUTASE CU-ZN -RELATED"/>
    <property type="match status" value="1"/>
</dbReference>
<dbReference type="EC" id="1.15.1.1" evidence="3"/>
<dbReference type="Proteomes" id="UP000000607">
    <property type="component" value="Chromosome"/>
</dbReference>
<dbReference type="CDD" id="cd00305">
    <property type="entry name" value="Cu-Zn_Superoxide_Dismutase"/>
    <property type="match status" value="1"/>
</dbReference>
<proteinExistence type="inferred from homology"/>
<evidence type="ECO:0000259" key="4">
    <source>
        <dbReference type="Pfam" id="PF00080"/>
    </source>
</evidence>
<protein>
    <recommendedName>
        <fullName evidence="3">Superoxide dismutase [Cu-Zn]</fullName>
        <ecNumber evidence="3">1.15.1.1</ecNumber>
    </recommendedName>
</protein>
<keyword evidence="6" id="KW-1185">Reference proteome</keyword>
<name>Q65RU9_MANSM</name>
<dbReference type="InterPro" id="IPR024134">
    <property type="entry name" value="SOD_Cu/Zn_/chaperone"/>
</dbReference>
<accession>Q65RU9</accession>
<dbReference type="GO" id="GO:0005507">
    <property type="term" value="F:copper ion binding"/>
    <property type="evidence" value="ECO:0007669"/>
    <property type="project" value="InterPro"/>
</dbReference>
<dbReference type="GO" id="GO:0042597">
    <property type="term" value="C:periplasmic space"/>
    <property type="evidence" value="ECO:0007669"/>
    <property type="project" value="UniProtKB-SubCell"/>
</dbReference>
<dbReference type="InterPro" id="IPR001424">
    <property type="entry name" value="SOD_Cu_Zn_dom"/>
</dbReference>
<dbReference type="GO" id="GO:0004784">
    <property type="term" value="F:superoxide dismutase activity"/>
    <property type="evidence" value="ECO:0007669"/>
    <property type="project" value="UniProtKB-EC"/>
</dbReference>
<evidence type="ECO:0000256" key="1">
    <source>
        <dbReference type="ARBA" id="ARBA00004418"/>
    </source>
</evidence>
<organism evidence="5 6">
    <name type="scientific">Mannheimia succiniciproducens (strain KCTC 0769BP / MBEL55E)</name>
    <dbReference type="NCBI Taxonomy" id="221988"/>
    <lineage>
        <taxon>Bacteria</taxon>
        <taxon>Pseudomonadati</taxon>
        <taxon>Pseudomonadota</taxon>
        <taxon>Gammaproteobacteria</taxon>
        <taxon>Pasteurellales</taxon>
        <taxon>Pasteurellaceae</taxon>
        <taxon>Basfia</taxon>
    </lineage>
</organism>
<dbReference type="PROSITE" id="PS00087">
    <property type="entry name" value="SOD_CU_ZN_1"/>
    <property type="match status" value="1"/>
</dbReference>
<dbReference type="NCBIfam" id="NF007628">
    <property type="entry name" value="PRK10290.1"/>
    <property type="match status" value="1"/>
</dbReference>
<dbReference type="Gene3D" id="2.60.40.200">
    <property type="entry name" value="Superoxide dismutase, copper/zinc binding domain"/>
    <property type="match status" value="1"/>
</dbReference>
<sequence length="208" mass="21978">MFIFHTMIVSLWHLPTFYLFTGAYMKKTVILLGLFTLSGAAIAEEAKNVQTEIKSKVIEVSLLDPVKGDKAIGQVVVTESPYGLVFTPELNGLTAGLHGFHLHQNPSCAAGEKDGKKVAGLGAGGHWDPKEAKRHGFPWEDNAHLGDLPALAVNADGTASNPVLAPRLKSLDEIADKSIMIHVGGDNHSDHPAALGGGGARMACGVIK</sequence>
<dbReference type="PROSITE" id="PS00332">
    <property type="entry name" value="SOD_CU_ZN_2"/>
    <property type="match status" value="1"/>
</dbReference>
<keyword evidence="3" id="KW-0479">Metal-binding</keyword>
<dbReference type="HOGENOM" id="CLU_056632_7_1_6"/>
<dbReference type="AlphaFoldDB" id="Q65RU9"/>
<dbReference type="InterPro" id="IPR018152">
    <property type="entry name" value="SOD_Cu/Zn_BS"/>
</dbReference>
<keyword evidence="3" id="KW-0186">Copper</keyword>
<comment type="subcellular location">
    <subcellularLocation>
        <location evidence="1">Periplasm</location>
    </subcellularLocation>
</comment>
<dbReference type="SUPFAM" id="SSF49329">
    <property type="entry name" value="Cu,Zn superoxide dismutase-like"/>
    <property type="match status" value="1"/>
</dbReference>
<dbReference type="KEGG" id="msu:MS1704"/>
<comment type="catalytic activity">
    <reaction evidence="3">
        <text>2 superoxide + 2 H(+) = H2O2 + O2</text>
        <dbReference type="Rhea" id="RHEA:20696"/>
        <dbReference type="ChEBI" id="CHEBI:15378"/>
        <dbReference type="ChEBI" id="CHEBI:15379"/>
        <dbReference type="ChEBI" id="CHEBI:16240"/>
        <dbReference type="ChEBI" id="CHEBI:18421"/>
        <dbReference type="EC" id="1.15.1.1"/>
    </reaction>
</comment>
<keyword evidence="3" id="KW-0862">Zinc</keyword>
<dbReference type="eggNOG" id="COG2032">
    <property type="taxonomic scope" value="Bacteria"/>
</dbReference>
<evidence type="ECO:0000256" key="3">
    <source>
        <dbReference type="RuleBase" id="RU000393"/>
    </source>
</evidence>
<dbReference type="InterPro" id="IPR036423">
    <property type="entry name" value="SOD-like_Cu/Zn_dom_sf"/>
</dbReference>
<evidence type="ECO:0000256" key="2">
    <source>
        <dbReference type="ARBA" id="ARBA00010457"/>
    </source>
</evidence>
<feature type="domain" description="Superoxide dismutase copper/zinc binding" evidence="4">
    <location>
        <begin position="73"/>
        <end position="207"/>
    </location>
</feature>
<evidence type="ECO:0000313" key="6">
    <source>
        <dbReference type="Proteomes" id="UP000000607"/>
    </source>
</evidence>
<gene>
    <name evidence="5" type="primary">sodC</name>
    <name evidence="5" type="ordered locus">MS1704</name>
</gene>